<accession>A0A2S5JK78</accession>
<dbReference type="InterPro" id="IPR002654">
    <property type="entry name" value="Glyco_trans_25"/>
</dbReference>
<organism evidence="2 3">
    <name type="scientific">Albidovulum inexpectatum</name>
    <dbReference type="NCBI Taxonomy" id="196587"/>
    <lineage>
        <taxon>Bacteria</taxon>
        <taxon>Pseudomonadati</taxon>
        <taxon>Pseudomonadota</taxon>
        <taxon>Alphaproteobacteria</taxon>
        <taxon>Rhodobacterales</taxon>
        <taxon>Paracoccaceae</taxon>
        <taxon>Albidovulum</taxon>
    </lineage>
</organism>
<evidence type="ECO:0000259" key="1">
    <source>
        <dbReference type="Pfam" id="PF01755"/>
    </source>
</evidence>
<gene>
    <name evidence="2" type="ORF">LV82_01018</name>
</gene>
<dbReference type="EMBL" id="PRDS01000002">
    <property type="protein sequence ID" value="PPB81801.1"/>
    <property type="molecule type" value="Genomic_DNA"/>
</dbReference>
<comment type="caution">
    <text evidence="2">The sequence shown here is derived from an EMBL/GenBank/DDBJ whole genome shotgun (WGS) entry which is preliminary data.</text>
</comment>
<feature type="domain" description="Glycosyl transferase family 25" evidence="1">
    <location>
        <begin position="3"/>
        <end position="183"/>
    </location>
</feature>
<evidence type="ECO:0000313" key="2">
    <source>
        <dbReference type="EMBL" id="PPB81801.1"/>
    </source>
</evidence>
<evidence type="ECO:0000313" key="3">
    <source>
        <dbReference type="Proteomes" id="UP000239736"/>
    </source>
</evidence>
<keyword evidence="2" id="KW-0808">Transferase</keyword>
<dbReference type="AlphaFoldDB" id="A0A2S5JK78"/>
<dbReference type="Proteomes" id="UP000239736">
    <property type="component" value="Unassembled WGS sequence"/>
</dbReference>
<dbReference type="RefSeq" id="WP_170063355.1">
    <property type="nucleotide sequence ID" value="NZ_PRDS01000002.1"/>
</dbReference>
<keyword evidence="3" id="KW-1185">Reference proteome</keyword>
<protein>
    <submittedName>
        <fullName evidence="2">GR25 family glycosyltransferase involved in LPS biosynthesis</fullName>
    </submittedName>
</protein>
<dbReference type="Pfam" id="PF01755">
    <property type="entry name" value="Glyco_transf_25"/>
    <property type="match status" value="1"/>
</dbReference>
<dbReference type="CDD" id="cd06532">
    <property type="entry name" value="Glyco_transf_25"/>
    <property type="match status" value="1"/>
</dbReference>
<dbReference type="GO" id="GO:0016740">
    <property type="term" value="F:transferase activity"/>
    <property type="evidence" value="ECO:0007669"/>
    <property type="project" value="UniProtKB-KW"/>
</dbReference>
<sequence length="267" mass="30265">MRLYVINLGRRSDRWAFMSAQLAELGLEARRIEAVDASREGEVLRSRFDAGALARDFPATLGDVACTLTHQSIWLRIADEGAPAIILEDDARLSPAFAEIVRLDLGRMMREHDMGAIKLEYWPGPQNSRRFVAGRVMADLPWGMRLYRLRSTFLGTAAYAISPQGAALMCQRFPRLAVPVDHALFGREANLGFRLLRPGFINPAPVLHDIAGFSSDIVPQRRAERLAEMPRPWTRRLRDWVVRSRLAREIARGECARIEMRFADQPD</sequence>
<name>A0A2S5JK78_9RHOB</name>
<reference evidence="2 3" key="1">
    <citation type="submission" date="2018-01" db="EMBL/GenBank/DDBJ databases">
        <title>Genomic Encyclopedia of Archaeal and Bacterial Type Strains, Phase II (KMG-II): from individual species to whole genera.</title>
        <authorList>
            <person name="Goeker M."/>
        </authorList>
    </citation>
    <scope>NUCLEOTIDE SEQUENCE [LARGE SCALE GENOMIC DNA]</scope>
    <source>
        <strain evidence="2 3">DSM 12048</strain>
    </source>
</reference>
<proteinExistence type="predicted"/>